<dbReference type="RefSeq" id="XP_069225993.1">
    <property type="nucleotide sequence ID" value="XM_069377038.1"/>
</dbReference>
<keyword evidence="1" id="KW-0472">Membrane</keyword>
<reference evidence="2 3" key="1">
    <citation type="journal article" date="2020" name="Microbiol. Resour. Announc.">
        <title>Draft Genome Sequence of a Cladosporium Species Isolated from the Mesophotic Ascidian Didemnum maculosum.</title>
        <authorList>
            <person name="Gioti A."/>
            <person name="Siaperas R."/>
            <person name="Nikolaivits E."/>
            <person name="Le Goff G."/>
            <person name="Ouazzani J."/>
            <person name="Kotoulas G."/>
            <person name="Topakas E."/>
        </authorList>
    </citation>
    <scope>NUCLEOTIDE SEQUENCE [LARGE SCALE GENOMIC DNA]</scope>
    <source>
        <strain evidence="2 3">TM138-S3</strain>
    </source>
</reference>
<keyword evidence="3" id="KW-1185">Reference proteome</keyword>
<feature type="transmembrane region" description="Helical" evidence="1">
    <location>
        <begin position="389"/>
        <end position="411"/>
    </location>
</feature>
<organism evidence="2 3">
    <name type="scientific">Cladosporium halotolerans</name>
    <dbReference type="NCBI Taxonomy" id="1052096"/>
    <lineage>
        <taxon>Eukaryota</taxon>
        <taxon>Fungi</taxon>
        <taxon>Dikarya</taxon>
        <taxon>Ascomycota</taxon>
        <taxon>Pezizomycotina</taxon>
        <taxon>Dothideomycetes</taxon>
        <taxon>Dothideomycetidae</taxon>
        <taxon>Cladosporiales</taxon>
        <taxon>Cladosporiaceae</taxon>
        <taxon>Cladosporium</taxon>
    </lineage>
</organism>
<accession>A0AB34KFC8</accession>
<feature type="transmembrane region" description="Helical" evidence="1">
    <location>
        <begin position="354"/>
        <end position="377"/>
    </location>
</feature>
<proteinExistence type="predicted"/>
<evidence type="ECO:0000313" key="2">
    <source>
        <dbReference type="EMBL" id="KAL1582886.1"/>
    </source>
</evidence>
<protein>
    <submittedName>
        <fullName evidence="2">Uncharacterized protein</fullName>
    </submittedName>
</protein>
<sequence>MSALFEDSSHSERFFSTLPRSSSTEAIHLRVLEWFSDDTGGYADFSVSSAEELFTRDTDANCNLRVIFAPSQPTPGSWGEQRAFQAIFQYYDVPSTLTSEYFTSPAYSFGKRQGLKDPEVDIAWTRFLCKDVLSHPGDRDERELKFHDNFLWIKCITLLHTRNREDKSRCVTMLCFGAPQAVRERFERLLKAHAWMDAVHEPYILFALVFEQCFFLLDKAAWTLATWFRPLERATLDRARTEVSGVDWRWSMDFAKLHEIAKHAIYLNEAATAAVLEMESVLSHLQDPSHQTDANPLIQAAISQLQYQSSAFRSTQLRLSSLDKRIANVISLSFNLVNQRDSRLLKHDSNAMKAIALLTLVFLPMTGIATLFSTPFFEVRNGQLVVAMSFWVFWVISVCLTLVVVAAWFWWYHKVKQQAAVVKK</sequence>
<keyword evidence="1" id="KW-0812">Transmembrane</keyword>
<dbReference type="GeneID" id="96009876"/>
<dbReference type="InterPro" id="IPR002523">
    <property type="entry name" value="MgTranspt_CorA/ZnTranspt_ZntB"/>
</dbReference>
<evidence type="ECO:0000313" key="3">
    <source>
        <dbReference type="Proteomes" id="UP000803884"/>
    </source>
</evidence>
<dbReference type="GO" id="GO:0046873">
    <property type="term" value="F:metal ion transmembrane transporter activity"/>
    <property type="evidence" value="ECO:0007669"/>
    <property type="project" value="InterPro"/>
</dbReference>
<keyword evidence="1" id="KW-1133">Transmembrane helix</keyword>
<dbReference type="Pfam" id="PF01544">
    <property type="entry name" value="CorA"/>
    <property type="match status" value="1"/>
</dbReference>
<dbReference type="EMBL" id="JAAQHG020000042">
    <property type="protein sequence ID" value="KAL1582886.1"/>
    <property type="molecule type" value="Genomic_DNA"/>
</dbReference>
<dbReference type="GO" id="GO:0016020">
    <property type="term" value="C:membrane"/>
    <property type="evidence" value="ECO:0007669"/>
    <property type="project" value="InterPro"/>
</dbReference>
<comment type="caution">
    <text evidence="2">The sequence shown here is derived from an EMBL/GenBank/DDBJ whole genome shotgun (WGS) entry which is preliminary data.</text>
</comment>
<dbReference type="Gene3D" id="1.20.58.340">
    <property type="entry name" value="Magnesium transport protein CorA, transmembrane region"/>
    <property type="match status" value="1"/>
</dbReference>
<dbReference type="Proteomes" id="UP000803884">
    <property type="component" value="Unassembled WGS sequence"/>
</dbReference>
<gene>
    <name evidence="2" type="ORF">WHR41_08434</name>
</gene>
<evidence type="ECO:0000256" key="1">
    <source>
        <dbReference type="SAM" id="Phobius"/>
    </source>
</evidence>
<name>A0AB34KFC8_9PEZI</name>
<dbReference type="AlphaFoldDB" id="A0AB34KFC8"/>